<sequence length="201" mass="21144">MSDHPPSSSATAPPALPGSPWIVRGETLDAQRDATRIRGQARQDAERLLVDASRAAQRLRDEAGRQGLEAGEAAAARLLADAADAATRFRQDAEAELVPLAFAIAHRILGSFPEEERLLRAVRTALDEHRNVSGLRLRASPTTATALRNALAAEGRADAVLIEIDDDVAPGGCTLVHPRGRAAIGPLDQLRSLFAAGGGTA</sequence>
<evidence type="ECO:0000256" key="3">
    <source>
        <dbReference type="ARBA" id="ARBA00022490"/>
    </source>
</evidence>
<comment type="subcellular location">
    <subcellularLocation>
        <location evidence="1">Cytoplasm</location>
    </subcellularLocation>
</comment>
<dbReference type="InterPro" id="IPR010586">
    <property type="entry name" value="T3SS_stator_protein"/>
</dbReference>
<protein>
    <recommendedName>
        <fullName evidence="6">Type 3 secretion system stator protein</fullName>
    </recommendedName>
</protein>
<comment type="similarity">
    <text evidence="5">Belongs to the SctL stator family.</text>
</comment>
<comment type="caution">
    <text evidence="8">The sequence shown here is derived from an EMBL/GenBank/DDBJ whole genome shotgun (WGS) entry which is preliminary data.</text>
</comment>
<feature type="region of interest" description="Disordered" evidence="7">
    <location>
        <begin position="1"/>
        <end position="22"/>
    </location>
</feature>
<evidence type="ECO:0000256" key="7">
    <source>
        <dbReference type="SAM" id="MobiDB-lite"/>
    </source>
</evidence>
<evidence type="ECO:0000313" key="8">
    <source>
        <dbReference type="EMBL" id="MCQ8239617.1"/>
    </source>
</evidence>
<accession>A0ABT1VTE3</accession>
<name>A0ABT1VTE3_9PROT</name>
<dbReference type="InterPro" id="IPR051472">
    <property type="entry name" value="T3SS_Stator/FliH"/>
</dbReference>
<dbReference type="PANTHER" id="PTHR34982">
    <property type="entry name" value="YOP PROTEINS TRANSLOCATION PROTEIN L"/>
    <property type="match status" value="1"/>
</dbReference>
<evidence type="ECO:0000313" key="9">
    <source>
        <dbReference type="Proteomes" id="UP001524547"/>
    </source>
</evidence>
<proteinExistence type="inferred from homology"/>
<keyword evidence="2" id="KW-0813">Transport</keyword>
<keyword evidence="4" id="KW-0653">Protein transport</keyword>
<dbReference type="EMBL" id="JAMZEJ010000001">
    <property type="protein sequence ID" value="MCQ8239617.1"/>
    <property type="molecule type" value="Genomic_DNA"/>
</dbReference>
<dbReference type="NCBIfam" id="TIGR02499">
    <property type="entry name" value="HrpE_YscL_not"/>
    <property type="match status" value="1"/>
</dbReference>
<evidence type="ECO:0000256" key="6">
    <source>
        <dbReference type="ARBA" id="ARBA00040494"/>
    </source>
</evidence>
<dbReference type="Gene3D" id="1.20.5.2950">
    <property type="match status" value="1"/>
</dbReference>
<organism evidence="8 9">
    <name type="scientific">Rhizosaccharibacter radicis</name>
    <dbReference type="NCBI Taxonomy" id="2782605"/>
    <lineage>
        <taxon>Bacteria</taxon>
        <taxon>Pseudomonadati</taxon>
        <taxon>Pseudomonadota</taxon>
        <taxon>Alphaproteobacteria</taxon>
        <taxon>Acetobacterales</taxon>
        <taxon>Acetobacteraceae</taxon>
        <taxon>Rhizosaccharibacter</taxon>
    </lineage>
</organism>
<reference evidence="8 9" key="1">
    <citation type="submission" date="2022-06" db="EMBL/GenBank/DDBJ databases">
        <title>Rhizosaccharibacter gen. nov. sp. nov. KSS12, endophytic bacteria isolated from sugarcane.</title>
        <authorList>
            <person name="Pitiwittayakul N."/>
        </authorList>
    </citation>
    <scope>NUCLEOTIDE SEQUENCE [LARGE SCALE GENOMIC DNA]</scope>
    <source>
        <strain evidence="8 9">KSS12</strain>
    </source>
</reference>
<evidence type="ECO:0000256" key="1">
    <source>
        <dbReference type="ARBA" id="ARBA00004496"/>
    </source>
</evidence>
<dbReference type="InterPro" id="IPR012842">
    <property type="entry name" value="T3SS_SctL/SctL2"/>
</dbReference>
<dbReference type="Pfam" id="PF06635">
    <property type="entry name" value="T3SS_SCTL"/>
    <property type="match status" value="1"/>
</dbReference>
<evidence type="ECO:0000256" key="5">
    <source>
        <dbReference type="ARBA" id="ARBA00024335"/>
    </source>
</evidence>
<dbReference type="RefSeq" id="WP_422918351.1">
    <property type="nucleotide sequence ID" value="NZ_JAMZEJ010000001.1"/>
</dbReference>
<keyword evidence="9" id="KW-1185">Reference proteome</keyword>
<gene>
    <name evidence="8" type="primary">sctL</name>
    <name evidence="8" type="ORF">NFI88_02020</name>
</gene>
<evidence type="ECO:0000256" key="4">
    <source>
        <dbReference type="ARBA" id="ARBA00022927"/>
    </source>
</evidence>
<feature type="compositionally biased region" description="Low complexity" evidence="7">
    <location>
        <begin position="1"/>
        <end position="13"/>
    </location>
</feature>
<dbReference type="PANTHER" id="PTHR34982:SF1">
    <property type="entry name" value="FLAGELLAR ASSEMBLY PROTEIN FLIH"/>
    <property type="match status" value="1"/>
</dbReference>
<dbReference type="Proteomes" id="UP001524547">
    <property type="component" value="Unassembled WGS sequence"/>
</dbReference>
<evidence type="ECO:0000256" key="2">
    <source>
        <dbReference type="ARBA" id="ARBA00022448"/>
    </source>
</evidence>
<keyword evidence="3" id="KW-0963">Cytoplasm</keyword>